<dbReference type="RefSeq" id="XP_028883381.1">
    <property type="nucleotide sequence ID" value="XM_029025535.1"/>
</dbReference>
<sequence length="124" mass="14102">MTREVLETCECICVRGVYERGCLPVFMPHPDGCNKLQPKPTFTNTATLTPTLTLTIPTPTVTLTLDEPFVAEQSEVNSEFRCLFWHCRCSVYRWTLCCWWTRLDSGDTDTRCVCEDVLCVGARA</sequence>
<dbReference type="VEuPathDB" id="TriTrypDB:TM35_000133190"/>
<name>A0A1X0NX88_9TRYP</name>
<dbReference type="GeneID" id="39985315"/>
<accession>A0A1X0NX88</accession>
<protein>
    <submittedName>
        <fullName evidence="1">Uncharacterized protein</fullName>
    </submittedName>
</protein>
<dbReference type="Proteomes" id="UP000192257">
    <property type="component" value="Unassembled WGS sequence"/>
</dbReference>
<keyword evidence="2" id="KW-1185">Reference proteome</keyword>
<evidence type="ECO:0000313" key="1">
    <source>
        <dbReference type="EMBL" id="ORC89315.1"/>
    </source>
</evidence>
<reference evidence="1 2" key="1">
    <citation type="submission" date="2017-03" db="EMBL/GenBank/DDBJ databases">
        <title>An alternative strategy for trypanosome survival in the mammalian bloodstream revealed through genome and transcriptome analysis of the ubiquitous bovine parasite Trypanosoma (Megatrypanum) theileri.</title>
        <authorList>
            <person name="Kelly S."/>
            <person name="Ivens A."/>
            <person name="Mott A."/>
            <person name="O'Neill E."/>
            <person name="Emms D."/>
            <person name="Macleod O."/>
            <person name="Voorheis P."/>
            <person name="Matthews J."/>
            <person name="Matthews K."/>
            <person name="Carrington M."/>
        </authorList>
    </citation>
    <scope>NUCLEOTIDE SEQUENCE [LARGE SCALE GENOMIC DNA]</scope>
    <source>
        <strain evidence="1">Edinburgh</strain>
    </source>
</reference>
<comment type="caution">
    <text evidence="1">The sequence shown here is derived from an EMBL/GenBank/DDBJ whole genome shotgun (WGS) entry which is preliminary data.</text>
</comment>
<proteinExistence type="predicted"/>
<dbReference type="AlphaFoldDB" id="A0A1X0NX88"/>
<gene>
    <name evidence="1" type="ORF">TM35_000133190</name>
</gene>
<dbReference type="EMBL" id="NBCO01000013">
    <property type="protein sequence ID" value="ORC89315.1"/>
    <property type="molecule type" value="Genomic_DNA"/>
</dbReference>
<dbReference type="OrthoDB" id="10598948at2759"/>
<organism evidence="1 2">
    <name type="scientific">Trypanosoma theileri</name>
    <dbReference type="NCBI Taxonomy" id="67003"/>
    <lineage>
        <taxon>Eukaryota</taxon>
        <taxon>Discoba</taxon>
        <taxon>Euglenozoa</taxon>
        <taxon>Kinetoplastea</taxon>
        <taxon>Metakinetoplastina</taxon>
        <taxon>Trypanosomatida</taxon>
        <taxon>Trypanosomatidae</taxon>
        <taxon>Trypanosoma</taxon>
    </lineage>
</organism>
<evidence type="ECO:0000313" key="2">
    <source>
        <dbReference type="Proteomes" id="UP000192257"/>
    </source>
</evidence>